<comment type="function">
    <text evidence="7">Endonuclease that specifically degrades the RNA of RNA-DNA hybrids.</text>
</comment>
<dbReference type="Gene3D" id="3.30.420.10">
    <property type="entry name" value="Ribonuclease H-like superfamily/Ribonuclease H"/>
    <property type="match status" value="1"/>
</dbReference>
<feature type="binding site" evidence="6">
    <location>
        <position position="24"/>
    </location>
    <ligand>
        <name>a divalent metal cation</name>
        <dbReference type="ChEBI" id="CHEBI:60240"/>
    </ligand>
</feature>
<dbReference type="GO" id="GO:0003723">
    <property type="term" value="F:RNA binding"/>
    <property type="evidence" value="ECO:0007669"/>
    <property type="project" value="UniProtKB-UniRule"/>
</dbReference>
<dbReference type="PANTHER" id="PTHR10954:SF7">
    <property type="entry name" value="RIBONUCLEASE H2 SUBUNIT A"/>
    <property type="match status" value="1"/>
</dbReference>
<dbReference type="PROSITE" id="PS51975">
    <property type="entry name" value="RNASE_H_2"/>
    <property type="match status" value="1"/>
</dbReference>
<dbReference type="InterPro" id="IPR012337">
    <property type="entry name" value="RNaseH-like_sf"/>
</dbReference>
<dbReference type="STRING" id="29655.A0A0K9PR04"/>
<dbReference type="Proteomes" id="UP000036987">
    <property type="component" value="Unassembled WGS sequence"/>
</dbReference>
<evidence type="ECO:0000256" key="4">
    <source>
        <dbReference type="ARBA" id="ARBA00022759"/>
    </source>
</evidence>
<reference evidence="10" key="1">
    <citation type="journal article" date="2016" name="Nature">
        <title>The genome of the seagrass Zostera marina reveals angiosperm adaptation to the sea.</title>
        <authorList>
            <person name="Olsen J.L."/>
            <person name="Rouze P."/>
            <person name="Verhelst B."/>
            <person name="Lin Y.-C."/>
            <person name="Bayer T."/>
            <person name="Collen J."/>
            <person name="Dattolo E."/>
            <person name="De Paoli E."/>
            <person name="Dittami S."/>
            <person name="Maumus F."/>
            <person name="Michel G."/>
            <person name="Kersting A."/>
            <person name="Lauritano C."/>
            <person name="Lohaus R."/>
            <person name="Toepel M."/>
            <person name="Tonon T."/>
            <person name="Vanneste K."/>
            <person name="Amirebrahimi M."/>
            <person name="Brakel J."/>
            <person name="Bostroem C."/>
            <person name="Chovatia M."/>
            <person name="Grimwood J."/>
            <person name="Jenkins J.W."/>
            <person name="Jueterbock A."/>
            <person name="Mraz A."/>
            <person name="Stam W.T."/>
            <person name="Tice H."/>
            <person name="Bornberg-Bauer E."/>
            <person name="Green P.J."/>
            <person name="Pearson G.A."/>
            <person name="Procaccini G."/>
            <person name="Duarte C.M."/>
            <person name="Schmutz J."/>
            <person name="Reusch T.B.H."/>
            <person name="Van de Peer Y."/>
        </authorList>
    </citation>
    <scope>NUCLEOTIDE SEQUENCE [LARGE SCALE GENOMIC DNA]</scope>
    <source>
        <strain evidence="10">cv. Finnish</strain>
    </source>
</reference>
<keyword evidence="5 6" id="KW-0378">Hydrolase</keyword>
<keyword evidence="2 6" id="KW-0540">Nuclease</keyword>
<evidence type="ECO:0000259" key="8">
    <source>
        <dbReference type="PROSITE" id="PS51975"/>
    </source>
</evidence>
<keyword evidence="10" id="KW-1185">Reference proteome</keyword>
<evidence type="ECO:0000256" key="2">
    <source>
        <dbReference type="ARBA" id="ARBA00022722"/>
    </source>
</evidence>
<dbReference type="OrthoDB" id="7462577at2759"/>
<dbReference type="InterPro" id="IPR001352">
    <property type="entry name" value="RNase_HII/HIII"/>
</dbReference>
<dbReference type="GO" id="GO:0004523">
    <property type="term" value="F:RNA-DNA hybrid ribonuclease activity"/>
    <property type="evidence" value="ECO:0000318"/>
    <property type="project" value="GO_Central"/>
</dbReference>
<comment type="catalytic activity">
    <reaction evidence="1 6 7">
        <text>Endonucleolytic cleavage to 5'-phosphomonoester.</text>
        <dbReference type="EC" id="3.1.26.4"/>
    </reaction>
</comment>
<evidence type="ECO:0000256" key="3">
    <source>
        <dbReference type="ARBA" id="ARBA00022723"/>
    </source>
</evidence>
<evidence type="ECO:0000256" key="7">
    <source>
        <dbReference type="RuleBase" id="RU003515"/>
    </source>
</evidence>
<evidence type="ECO:0000256" key="5">
    <source>
        <dbReference type="ARBA" id="ARBA00022801"/>
    </source>
</evidence>
<sequence length="152" mass="17259">MDSESFPTSLIKWSSDEPCIMGIDEAGRGPSPMVYGCMYCPLSYKNSIASLEFADSNTLKVEKREELFEDIKLENCIRWEVDVIDPRELSSKMLKKTKMNLNEISHNSAMGLIRRVLDLGVILTKVYLDTVENADKYRVKISESFPGIKIVV</sequence>
<gene>
    <name evidence="9" type="ORF">ZOSMA_197G00230</name>
</gene>
<accession>A0A0K9PR04</accession>
<name>A0A0K9PR04_ZOSMR</name>
<dbReference type="SUPFAM" id="SSF53098">
    <property type="entry name" value="Ribonuclease H-like"/>
    <property type="match status" value="1"/>
</dbReference>
<protein>
    <recommendedName>
        <fullName evidence="7">Ribonuclease</fullName>
        <ecNumber evidence="7">3.1.26.4</ecNumber>
    </recommendedName>
</protein>
<evidence type="ECO:0000256" key="6">
    <source>
        <dbReference type="PROSITE-ProRule" id="PRU01319"/>
    </source>
</evidence>
<feature type="domain" description="RNase H type-2" evidence="8">
    <location>
        <begin position="18"/>
        <end position="152"/>
    </location>
</feature>
<proteinExistence type="inferred from homology"/>
<evidence type="ECO:0000256" key="1">
    <source>
        <dbReference type="ARBA" id="ARBA00000077"/>
    </source>
</evidence>
<dbReference type="AlphaFoldDB" id="A0A0K9PR04"/>
<comment type="caution">
    <text evidence="9">The sequence shown here is derived from an EMBL/GenBank/DDBJ whole genome shotgun (WGS) entry which is preliminary data.</text>
</comment>
<dbReference type="GO" id="GO:0006298">
    <property type="term" value="P:mismatch repair"/>
    <property type="evidence" value="ECO:0000318"/>
    <property type="project" value="GO_Central"/>
</dbReference>
<dbReference type="GO" id="GO:0032299">
    <property type="term" value="C:ribonuclease H2 complex"/>
    <property type="evidence" value="ECO:0000318"/>
    <property type="project" value="GO_Central"/>
</dbReference>
<dbReference type="EC" id="3.1.26.4" evidence="7"/>
<feature type="binding site" evidence="6">
    <location>
        <position position="25"/>
    </location>
    <ligand>
        <name>a divalent metal cation</name>
        <dbReference type="ChEBI" id="CHEBI:60240"/>
    </ligand>
</feature>
<dbReference type="InterPro" id="IPR024567">
    <property type="entry name" value="RNase_HII/HIII_dom"/>
</dbReference>
<keyword evidence="4 6" id="KW-0255">Endonuclease</keyword>
<dbReference type="GO" id="GO:0043137">
    <property type="term" value="P:DNA replication, removal of RNA primer"/>
    <property type="evidence" value="ECO:0000318"/>
    <property type="project" value="GO_Central"/>
</dbReference>
<comment type="similarity">
    <text evidence="7">Belongs to the RNase HII family.</text>
</comment>
<dbReference type="InterPro" id="IPR036397">
    <property type="entry name" value="RNaseH_sf"/>
</dbReference>
<evidence type="ECO:0000313" key="10">
    <source>
        <dbReference type="Proteomes" id="UP000036987"/>
    </source>
</evidence>
<dbReference type="EMBL" id="LFYR01000721">
    <property type="protein sequence ID" value="KMZ70650.1"/>
    <property type="molecule type" value="Genomic_DNA"/>
</dbReference>
<keyword evidence="3 6" id="KW-0479">Metal-binding</keyword>
<comment type="cofactor">
    <cofactor evidence="6">
        <name>Mn(2+)</name>
        <dbReference type="ChEBI" id="CHEBI:29035"/>
    </cofactor>
    <cofactor evidence="6">
        <name>Mg(2+)</name>
        <dbReference type="ChEBI" id="CHEBI:18420"/>
    </cofactor>
    <text evidence="6">Manganese or magnesium. Binds 1 divalent metal ion per monomer in the absence of substrate. May bind a second metal ion after substrate binding.</text>
</comment>
<organism evidence="9 10">
    <name type="scientific">Zostera marina</name>
    <name type="common">Eelgrass</name>
    <dbReference type="NCBI Taxonomy" id="29655"/>
    <lineage>
        <taxon>Eukaryota</taxon>
        <taxon>Viridiplantae</taxon>
        <taxon>Streptophyta</taxon>
        <taxon>Embryophyta</taxon>
        <taxon>Tracheophyta</taxon>
        <taxon>Spermatophyta</taxon>
        <taxon>Magnoliopsida</taxon>
        <taxon>Liliopsida</taxon>
        <taxon>Zosteraceae</taxon>
        <taxon>Zostera</taxon>
    </lineage>
</organism>
<dbReference type="PANTHER" id="PTHR10954">
    <property type="entry name" value="RIBONUCLEASE H2 SUBUNIT A"/>
    <property type="match status" value="1"/>
</dbReference>
<evidence type="ECO:0000313" key="9">
    <source>
        <dbReference type="EMBL" id="KMZ70650.1"/>
    </source>
</evidence>
<feature type="binding site" evidence="6">
    <location>
        <position position="129"/>
    </location>
    <ligand>
        <name>a divalent metal cation</name>
        <dbReference type="ChEBI" id="CHEBI:60240"/>
    </ligand>
</feature>
<dbReference type="GO" id="GO:0046872">
    <property type="term" value="F:metal ion binding"/>
    <property type="evidence" value="ECO:0007669"/>
    <property type="project" value="UniProtKB-KW"/>
</dbReference>
<dbReference type="Pfam" id="PF01351">
    <property type="entry name" value="RNase_HII"/>
    <property type="match status" value="1"/>
</dbReference>